<comment type="function">
    <text evidence="6 7">Involved in the initiation of assembly of the COPII coat required for the formation of transport vesicles from the endoplasmic reticulum (ER) and the selection of cargo molecules. Also involved in autophagy.</text>
</comment>
<dbReference type="OrthoDB" id="8918678at2759"/>
<evidence type="ECO:0000256" key="2">
    <source>
        <dbReference type="ARBA" id="ARBA00005927"/>
    </source>
</evidence>
<evidence type="ECO:0000256" key="8">
    <source>
        <dbReference type="SAM" id="MobiDB-lite"/>
    </source>
</evidence>
<feature type="compositionally biased region" description="Pro residues" evidence="8">
    <location>
        <begin position="896"/>
        <end position="917"/>
    </location>
</feature>
<feature type="compositionally biased region" description="Basic residues" evidence="8">
    <location>
        <begin position="943"/>
        <end position="953"/>
    </location>
</feature>
<keyword evidence="7" id="KW-0653">Protein transport</keyword>
<evidence type="ECO:0000256" key="6">
    <source>
        <dbReference type="ARBA" id="ARBA00024687"/>
    </source>
</evidence>
<feature type="compositionally biased region" description="Basic and acidic residues" evidence="8">
    <location>
        <begin position="1178"/>
        <end position="1215"/>
    </location>
</feature>
<keyword evidence="12" id="KW-1185">Reference proteome</keyword>
<evidence type="ECO:0000313" key="11">
    <source>
        <dbReference type="EMBL" id="GMG29587.1"/>
    </source>
</evidence>
<dbReference type="GO" id="GO:0007030">
    <property type="term" value="P:Golgi organization"/>
    <property type="evidence" value="ECO:0007669"/>
    <property type="project" value="TreeGrafter"/>
</dbReference>
<dbReference type="Pfam" id="PF12932">
    <property type="entry name" value="Sec16"/>
    <property type="match status" value="1"/>
</dbReference>
<feature type="compositionally biased region" description="Polar residues" evidence="8">
    <location>
        <begin position="1039"/>
        <end position="1069"/>
    </location>
</feature>
<evidence type="ECO:0000256" key="1">
    <source>
        <dbReference type="ARBA" id="ARBA00004397"/>
    </source>
</evidence>
<feature type="region of interest" description="Disordered" evidence="8">
    <location>
        <begin position="576"/>
        <end position="1276"/>
    </location>
</feature>
<feature type="compositionally biased region" description="Acidic residues" evidence="8">
    <location>
        <begin position="1327"/>
        <end position="1341"/>
    </location>
</feature>
<feature type="compositionally biased region" description="Polar residues" evidence="8">
    <location>
        <begin position="712"/>
        <end position="731"/>
    </location>
</feature>
<sequence>MPRHTHSRTLSKLNPPMQNLMPPSADNSSPIIGRSRKNTAGPPRTQRGGSFHGSSAMPPTHHHFTPAPVVINPELLVTRQWPLFSFSATGSCSSLIPSSDGYGHHSNNIKVTEINNVLDQQDSLVKSFPGPLQKNKTKSKDIEKWIDERLRSIGSDGEVFVTGEQLLWGVLKVMIDNIHKKDDFMKNEEYIKQVVKVLNPSLVIKDIGSSVDVVTLARIMHEPPVRTQSTSSSLTGSELVRVHNLLLEGDKQTALHLALSHRDWAMSLLIANIIGGACFDEIMKLFVATSFDPNDPIQKNLGFFLQFNSNGVDLNVQFKGKEQWLVNNYKTIVPFILLNNSKAGDVLLKLGGLLLNAGYKDYAKLSYILSGLPLIPEKPQLLPTDIYSLIMDQIYEFILLSSNNVPHALSHGFPHILACKLIHAGYLTDMGIADDAKKYSDHIITVLKSKQVFFEPVVGLAMDHLSERLSRTPTSANGQGWFGGKLGRPNLDKVWGTLDKSFNKFVAGEDIVDNRSKSATDGVFSKYNSPSVSRVSSHMNLSQAAANTTSIRGPYGNAMNATSASSLLKQKPSTTNLYSGMGVSQDNDSSALNIGHHGYPPSSRKVPHHPGLSKVSSSIGISGSNPYGPAPTERRSSKGYLPLAKGGNPYAPPAIDHASVASAQASPQVQAGSQSPPTQYHHPKLSASSVYSPGGRSGNSTPGTKSPYLPHQSLNKSSPVNHPSNAHNYPQTPEKRSSLSGASSSAAYLPHPQTVSKPHPANPYSSVNSTPREERFSHHSRESSIDSHPSYDRTYSKAPSVMSPPLRSPLGHPAAAHHLSHPEPSTKEATSPSPTIEHSYPVTKPPLNERASNSYAPVLPAASDPTTQSITAVVESDIEEPYSQSAPSNVTTPVSAPLPPSSNSAPIPPAASNPPPAAVRAAPPARAEVKSPLAAAPSPYAPRKPRAKAKRPRAANPYAPIVSSSTTASSSSSGPTPDSKAEEKVSEAPVADVRPAAANPYAPSAPVAAPATSEEKEQEKPVENVPHHDHSPSVSSNHTHQPSVSSTHNKQSSVSSNHERTPSTSSNPPVNHEEAKTPAPPKSPVAHKPAGRRTPSNPYAPIGAGNRNKRKPVNPYAPRAASGANLHKTSSYAPANADAAAPAAAPDMSNMGQFDYFSMSGYSVPAPTAPAPADLDVESDKAKQDEANKKEHELQADEKDELRDEFPTEPFDSRRLTATPSYSHQAAHLSNMFNPPTPDIVDGADAGDSNRSHHARGSFSGARGSFSGARGSFSGALESMSPRASIAGLHSPIFHTSRPGSVVSSNTLHKRPSIFITEDKKRFYADDTDEYYDDVPEDDDVISINEKKKRDAAAEAKKKKEEKEAKKKKEEEEKKRKKEEAAKARADAAAQKHKSGGSWLGWLSKKQDDGSPKPIKAKLGEESSFHYDEKLKRWVNSNASEEEQAASAPPPPPMKKKPTTSMTTPSSPLMSGSAAPPTPGGAAGPPRAGGPSGPPSRAPSAPPTMKSASNIDDLLSMAARGGPSTGSVGRRSKRGPRRGYVDVMKK</sequence>
<reference evidence="11" key="1">
    <citation type="submission" date="2023-04" db="EMBL/GenBank/DDBJ databases">
        <title>Ambrosiozyma monospora NBRC 1965.</title>
        <authorList>
            <person name="Ichikawa N."/>
            <person name="Sato H."/>
            <person name="Tonouchi N."/>
        </authorList>
    </citation>
    <scope>NUCLEOTIDE SEQUENCE</scope>
    <source>
        <strain evidence="11">NBRC 1965</strain>
    </source>
</reference>
<dbReference type="PANTHER" id="PTHR13402">
    <property type="entry name" value="RGPR-RELATED"/>
    <property type="match status" value="1"/>
</dbReference>
<evidence type="ECO:0000259" key="10">
    <source>
        <dbReference type="Pfam" id="PF12932"/>
    </source>
</evidence>
<dbReference type="GO" id="GO:0012507">
    <property type="term" value="C:ER to Golgi transport vesicle membrane"/>
    <property type="evidence" value="ECO:0007669"/>
    <property type="project" value="TreeGrafter"/>
</dbReference>
<feature type="domain" description="Sec16 central conserved" evidence="10">
    <location>
        <begin position="102"/>
        <end position="177"/>
    </location>
</feature>
<feature type="region of interest" description="Disordered" evidence="8">
    <location>
        <begin position="1"/>
        <end position="58"/>
    </location>
</feature>
<dbReference type="PANTHER" id="PTHR13402:SF6">
    <property type="entry name" value="SECRETORY 16, ISOFORM I"/>
    <property type="match status" value="1"/>
</dbReference>
<feature type="compositionally biased region" description="Basic and acidic residues" evidence="8">
    <location>
        <begin position="771"/>
        <end position="795"/>
    </location>
</feature>
<comment type="similarity">
    <text evidence="2 7">Belongs to the SEC16 family.</text>
</comment>
<accession>A0A9W7DF52</accession>
<feature type="domain" description="Sec16 Sec23-binding" evidence="9">
    <location>
        <begin position="242"/>
        <end position="509"/>
    </location>
</feature>
<feature type="compositionally biased region" description="Pro residues" evidence="8">
    <location>
        <begin position="1492"/>
        <end position="1502"/>
    </location>
</feature>
<name>A0A9W7DF52_AMBMO</name>
<feature type="compositionally biased region" description="Low complexity" evidence="8">
    <location>
        <begin position="1133"/>
        <end position="1147"/>
    </location>
</feature>
<evidence type="ECO:0000259" key="9">
    <source>
        <dbReference type="Pfam" id="PF12931"/>
    </source>
</evidence>
<feature type="compositionally biased region" description="Low complexity" evidence="8">
    <location>
        <begin position="918"/>
        <end position="938"/>
    </location>
</feature>
<evidence type="ECO:0000256" key="7">
    <source>
        <dbReference type="RuleBase" id="RU364101"/>
    </source>
</evidence>
<dbReference type="InterPro" id="IPR024298">
    <property type="entry name" value="Sec16_Sec23-bd"/>
</dbReference>
<evidence type="ECO:0000256" key="3">
    <source>
        <dbReference type="ARBA" id="ARBA00022448"/>
    </source>
</evidence>
<dbReference type="EMBL" id="BSXU01001647">
    <property type="protein sequence ID" value="GMG29587.1"/>
    <property type="molecule type" value="Genomic_DNA"/>
</dbReference>
<evidence type="ECO:0000256" key="5">
    <source>
        <dbReference type="ARBA" id="ARBA00022892"/>
    </source>
</evidence>
<feature type="compositionally biased region" description="Basic and acidic residues" evidence="8">
    <location>
        <begin position="1345"/>
        <end position="1386"/>
    </location>
</feature>
<dbReference type="GO" id="GO:0016192">
    <property type="term" value="P:vesicle-mediated transport"/>
    <property type="evidence" value="ECO:0007669"/>
    <property type="project" value="UniProtKB-KW"/>
</dbReference>
<keyword evidence="7" id="KW-0072">Autophagy</keyword>
<dbReference type="Gene3D" id="1.20.58.940">
    <property type="match status" value="1"/>
</dbReference>
<feature type="region of interest" description="Disordered" evidence="8">
    <location>
        <begin position="1327"/>
        <end position="1546"/>
    </location>
</feature>
<dbReference type="Proteomes" id="UP001165063">
    <property type="component" value="Unassembled WGS sequence"/>
</dbReference>
<dbReference type="Pfam" id="PF12931">
    <property type="entry name" value="TPR_Sec16"/>
    <property type="match status" value="1"/>
</dbReference>
<gene>
    <name evidence="11" type="ORF">Amon01_000372700</name>
</gene>
<feature type="compositionally biased region" description="Basic and acidic residues" evidence="8">
    <location>
        <begin position="1013"/>
        <end position="1031"/>
    </location>
</feature>
<feature type="compositionally biased region" description="Low complexity" evidence="8">
    <location>
        <begin position="738"/>
        <end position="747"/>
    </location>
</feature>
<feature type="compositionally biased region" description="Low complexity" evidence="8">
    <location>
        <begin position="995"/>
        <end position="1011"/>
    </location>
</feature>
<keyword evidence="7" id="KW-0472">Membrane</keyword>
<feature type="compositionally biased region" description="Polar residues" evidence="8">
    <location>
        <begin position="827"/>
        <end position="836"/>
    </location>
</feature>
<feature type="compositionally biased region" description="Low complexity" evidence="8">
    <location>
        <begin position="658"/>
        <end position="677"/>
    </location>
</feature>
<dbReference type="GO" id="GO:0005789">
    <property type="term" value="C:endoplasmic reticulum membrane"/>
    <property type="evidence" value="ECO:0007669"/>
    <property type="project" value="UniProtKB-SubCell"/>
</dbReference>
<keyword evidence="3 7" id="KW-0813">Transport</keyword>
<keyword evidence="4 7" id="KW-0256">Endoplasmic reticulum</keyword>
<feature type="compositionally biased region" description="Low complexity" evidence="8">
    <location>
        <begin position="1257"/>
        <end position="1276"/>
    </location>
</feature>
<feature type="compositionally biased region" description="Low complexity" evidence="8">
    <location>
        <begin position="1459"/>
        <end position="1475"/>
    </location>
</feature>
<keyword evidence="5 7" id="KW-0931">ER-Golgi transport</keyword>
<feature type="compositionally biased region" description="Polar residues" evidence="8">
    <location>
        <begin position="882"/>
        <end position="892"/>
    </location>
</feature>
<feature type="compositionally biased region" description="Polar residues" evidence="8">
    <location>
        <begin position="576"/>
        <end position="592"/>
    </location>
</feature>
<dbReference type="GO" id="GO:0006914">
    <property type="term" value="P:autophagy"/>
    <property type="evidence" value="ECO:0007669"/>
    <property type="project" value="UniProtKB-KW"/>
</dbReference>
<dbReference type="GO" id="GO:0015031">
    <property type="term" value="P:protein transport"/>
    <property type="evidence" value="ECO:0007669"/>
    <property type="project" value="UniProtKB-KW"/>
</dbReference>
<dbReference type="GO" id="GO:0070973">
    <property type="term" value="P:protein localization to endoplasmic reticulum exit site"/>
    <property type="evidence" value="ECO:0007669"/>
    <property type="project" value="TreeGrafter"/>
</dbReference>
<dbReference type="GO" id="GO:0070971">
    <property type="term" value="C:endoplasmic reticulum exit site"/>
    <property type="evidence" value="ECO:0007669"/>
    <property type="project" value="TreeGrafter"/>
</dbReference>
<feature type="compositionally biased region" description="Low complexity" evidence="8">
    <location>
        <begin position="954"/>
        <end position="973"/>
    </location>
</feature>
<comment type="subcellular location">
    <subcellularLocation>
        <location evidence="1">Endoplasmic reticulum membrane</location>
        <topology evidence="1">Peripheral membrane protein</topology>
        <orientation evidence="1">Cytoplasmic side</orientation>
    </subcellularLocation>
</comment>
<protein>
    <recommendedName>
        <fullName evidence="7">Protein transport protein sec16</fullName>
    </recommendedName>
</protein>
<dbReference type="InterPro" id="IPR024340">
    <property type="entry name" value="Sec16_CCD"/>
</dbReference>
<proteinExistence type="inferred from homology"/>
<evidence type="ECO:0000256" key="4">
    <source>
        <dbReference type="ARBA" id="ARBA00022824"/>
    </source>
</evidence>
<organism evidence="11 12">
    <name type="scientific">Ambrosiozyma monospora</name>
    <name type="common">Yeast</name>
    <name type="synonym">Endomycopsis monosporus</name>
    <dbReference type="NCBI Taxonomy" id="43982"/>
    <lineage>
        <taxon>Eukaryota</taxon>
        <taxon>Fungi</taxon>
        <taxon>Dikarya</taxon>
        <taxon>Ascomycota</taxon>
        <taxon>Saccharomycotina</taxon>
        <taxon>Pichiomycetes</taxon>
        <taxon>Pichiales</taxon>
        <taxon>Pichiaceae</taxon>
        <taxon>Ambrosiozyma</taxon>
    </lineage>
</organism>
<evidence type="ECO:0000313" key="12">
    <source>
        <dbReference type="Proteomes" id="UP001165063"/>
    </source>
</evidence>
<feature type="compositionally biased region" description="Basic and acidic residues" evidence="8">
    <location>
        <begin position="1418"/>
        <end position="1432"/>
    </location>
</feature>
<comment type="caution">
    <text evidence="11">The sequence shown here is derived from an EMBL/GenBank/DDBJ whole genome shotgun (WGS) entry which is preliminary data.</text>
</comment>